<comment type="caution">
    <text evidence="1">The sequence shown here is derived from an EMBL/GenBank/DDBJ whole genome shotgun (WGS) entry which is preliminary data.</text>
</comment>
<protein>
    <submittedName>
        <fullName evidence="1">ATP-binding protein</fullName>
    </submittedName>
</protein>
<dbReference type="GO" id="GO:0046404">
    <property type="term" value="F:ATP-dependent polydeoxyribonucleotide 5'-hydroxyl-kinase activity"/>
    <property type="evidence" value="ECO:0007669"/>
    <property type="project" value="TreeGrafter"/>
</dbReference>
<keyword evidence="1" id="KW-0067">ATP-binding</keyword>
<dbReference type="PANTHER" id="PTHR12083:SF9">
    <property type="entry name" value="BIFUNCTIONAL POLYNUCLEOTIDE PHOSPHATASE_KINASE"/>
    <property type="match status" value="1"/>
</dbReference>
<dbReference type="GO" id="GO:0005524">
    <property type="term" value="F:ATP binding"/>
    <property type="evidence" value="ECO:0007669"/>
    <property type="project" value="UniProtKB-KW"/>
</dbReference>
<gene>
    <name evidence="1" type="ORF">DXN04_30520</name>
</gene>
<dbReference type="InterPro" id="IPR027417">
    <property type="entry name" value="P-loop_NTPase"/>
</dbReference>
<dbReference type="GO" id="GO:0006281">
    <property type="term" value="P:DNA repair"/>
    <property type="evidence" value="ECO:0007669"/>
    <property type="project" value="TreeGrafter"/>
</dbReference>
<reference evidence="1 2" key="1">
    <citation type="submission" date="2018-08" db="EMBL/GenBank/DDBJ databases">
        <title>Chitinophaga sp. K20C18050901, a novel bacterium isolated from forest soil.</title>
        <authorList>
            <person name="Wang C."/>
        </authorList>
    </citation>
    <scope>NUCLEOTIDE SEQUENCE [LARGE SCALE GENOMIC DNA]</scope>
    <source>
        <strain evidence="1 2">K20C18050901</strain>
    </source>
</reference>
<dbReference type="EMBL" id="QTJV01000016">
    <property type="protein sequence ID" value="RFM31176.1"/>
    <property type="molecule type" value="Genomic_DNA"/>
</dbReference>
<accession>A0A3E1NTB2</accession>
<keyword evidence="1" id="KW-0547">Nucleotide-binding</keyword>
<dbReference type="Proteomes" id="UP000261174">
    <property type="component" value="Unassembled WGS sequence"/>
</dbReference>
<evidence type="ECO:0000313" key="2">
    <source>
        <dbReference type="Proteomes" id="UP000261174"/>
    </source>
</evidence>
<dbReference type="AlphaFoldDB" id="A0A3E1NTB2"/>
<evidence type="ECO:0000313" key="1">
    <source>
        <dbReference type="EMBL" id="RFM31176.1"/>
    </source>
</evidence>
<dbReference type="PANTHER" id="PTHR12083">
    <property type="entry name" value="BIFUNCTIONAL POLYNUCLEOTIDE PHOSPHATASE/KINASE"/>
    <property type="match status" value="1"/>
</dbReference>
<dbReference type="RefSeq" id="WP_116857210.1">
    <property type="nucleotide sequence ID" value="NZ_QTJV01000016.1"/>
</dbReference>
<keyword evidence="2" id="KW-1185">Reference proteome</keyword>
<proteinExistence type="predicted"/>
<dbReference type="GO" id="GO:0003690">
    <property type="term" value="F:double-stranded DNA binding"/>
    <property type="evidence" value="ECO:0007669"/>
    <property type="project" value="TreeGrafter"/>
</dbReference>
<sequence>MEAIIFCGLQASGKSTFYKEHFFNSHARISLDLLHTRNREDIFLHACLSSHMPFVVDNTNPTRNERQKYIVLAKHKHYTIKCYYFQTSLQDALTRNNTRQGKALIPHVGIKATLRRFQMPELFEGFDAIQYVKLENSIYLTQDHPHEI</sequence>
<dbReference type="OrthoDB" id="8564590at2"/>
<name>A0A3E1NTB2_9BACT</name>
<dbReference type="GO" id="GO:0046403">
    <property type="term" value="F:polynucleotide 3'-phosphatase activity"/>
    <property type="evidence" value="ECO:0007669"/>
    <property type="project" value="TreeGrafter"/>
</dbReference>
<dbReference type="Gene3D" id="3.40.50.300">
    <property type="entry name" value="P-loop containing nucleotide triphosphate hydrolases"/>
    <property type="match status" value="1"/>
</dbReference>
<dbReference type="SUPFAM" id="SSF52540">
    <property type="entry name" value="P-loop containing nucleoside triphosphate hydrolases"/>
    <property type="match status" value="1"/>
</dbReference>
<dbReference type="Pfam" id="PF13671">
    <property type="entry name" value="AAA_33"/>
    <property type="match status" value="1"/>
</dbReference>
<organism evidence="1 2">
    <name type="scientific">Chitinophaga silvisoli</name>
    <dbReference type="NCBI Taxonomy" id="2291814"/>
    <lineage>
        <taxon>Bacteria</taxon>
        <taxon>Pseudomonadati</taxon>
        <taxon>Bacteroidota</taxon>
        <taxon>Chitinophagia</taxon>
        <taxon>Chitinophagales</taxon>
        <taxon>Chitinophagaceae</taxon>
        <taxon>Chitinophaga</taxon>
    </lineage>
</organism>